<evidence type="ECO:0000259" key="8">
    <source>
        <dbReference type="Pfam" id="PF08245"/>
    </source>
</evidence>
<dbReference type="GO" id="GO:0008764">
    <property type="term" value="F:UDP-N-acetylmuramoylalanine-D-glutamate ligase activity"/>
    <property type="evidence" value="ECO:0007669"/>
    <property type="project" value="UniProtKB-EC"/>
</dbReference>
<dbReference type="InterPro" id="IPR005762">
    <property type="entry name" value="MurD"/>
</dbReference>
<dbReference type="Gene3D" id="3.90.190.20">
    <property type="entry name" value="Mur ligase, C-terminal domain"/>
    <property type="match status" value="1"/>
</dbReference>
<keyword evidence="7" id="KW-0131">Cell cycle</keyword>
<keyword evidence="7" id="KW-0133">Cell shape</keyword>
<dbReference type="PANTHER" id="PTHR43692:SF1">
    <property type="entry name" value="UDP-N-ACETYLMURAMOYLALANINE--D-GLUTAMATE LIGASE"/>
    <property type="match status" value="1"/>
</dbReference>
<comment type="caution">
    <text evidence="9">The sequence shown here is derived from an EMBL/GenBank/DDBJ whole genome shotgun (WGS) entry which is preliminary data.</text>
</comment>
<evidence type="ECO:0000256" key="3">
    <source>
        <dbReference type="ARBA" id="ARBA00022490"/>
    </source>
</evidence>
<keyword evidence="7" id="KW-0961">Cell wall biogenesis/degradation</keyword>
<dbReference type="NCBIfam" id="TIGR01087">
    <property type="entry name" value="murD"/>
    <property type="match status" value="1"/>
</dbReference>
<sequence>MGRGDGGRTVLDHRRSPRGCRRRDLLPRVDPAVTAAVSTGSAERDARLTTLTSWNADWRGLRVAVLGLGATGFSVADTLVELGADVLVVAEQADPQRGRLLDVIGARLLLGGSQGAPEELVEFDADLVVVSPGYPPHHPLVTWATDEGLPLWGDIELAWRLRDKTGTPAEWILVTGTNGKTTTVQLAASMLVTAGLRAAPCGNIGVPVLDAVRDPGGFDVFVVELSSHQLHYLARQTSPEPVTPLASVCLNLSDDHLEWHGSAEAYRDAKAGVYANTRVACVYNRADPATRRMVEEAEVVEGARAIGFGLDVPGPSDLGIVDGILCDRAYLEDRFTSALEITTIDALAARGLAAPHVVANVLAASALVRAAGVTPEQIRETLAAFSLDHHRIETVAVIDGIAWVDDSKATNAHAADASLSAFPSVVWIVGGLLKGIDVAPIVEKHADRVRAAVVIGQDRTAVVGAFERHAPGVPVIEVSAADTGEVMPRAVEAASGIAAVGDTVLLAPAAASMDQFTDYAERGRLFAAAVADLVGGDADERPTTHTPDAD</sequence>
<dbReference type="Pfam" id="PF21799">
    <property type="entry name" value="MurD-like_N"/>
    <property type="match status" value="1"/>
</dbReference>
<comment type="similarity">
    <text evidence="7">Belongs to the MurCDEF family.</text>
</comment>
<feature type="domain" description="Mur ligase central" evidence="8">
    <location>
        <begin position="174"/>
        <end position="367"/>
    </location>
</feature>
<organism evidence="9 10">
    <name type="scientific">Labedella gwakjiensis</name>
    <dbReference type="NCBI Taxonomy" id="390269"/>
    <lineage>
        <taxon>Bacteria</taxon>
        <taxon>Bacillati</taxon>
        <taxon>Actinomycetota</taxon>
        <taxon>Actinomycetes</taxon>
        <taxon>Micrococcales</taxon>
        <taxon>Microbacteriaceae</taxon>
        <taxon>Labedella</taxon>
    </lineage>
</organism>
<dbReference type="SUPFAM" id="SSF53623">
    <property type="entry name" value="MurD-like peptide ligases, catalytic domain"/>
    <property type="match status" value="1"/>
</dbReference>
<keyword evidence="7" id="KW-0573">Peptidoglycan synthesis</keyword>
<proteinExistence type="inferred from homology"/>
<dbReference type="Proteomes" id="UP000268291">
    <property type="component" value="Unassembled WGS sequence"/>
</dbReference>
<evidence type="ECO:0000313" key="9">
    <source>
        <dbReference type="EMBL" id="RUQ86216.1"/>
    </source>
</evidence>
<dbReference type="Gene3D" id="3.40.50.720">
    <property type="entry name" value="NAD(P)-binding Rossmann-like Domain"/>
    <property type="match status" value="1"/>
</dbReference>
<comment type="subcellular location">
    <subcellularLocation>
        <location evidence="1 7">Cytoplasm</location>
    </subcellularLocation>
</comment>
<comment type="function">
    <text evidence="7">Cell wall formation. Catalyzes the addition of glutamate to the nucleotide precursor UDP-N-acetylmuramoyl-L-alanine (UMA).</text>
</comment>
<keyword evidence="3 7" id="KW-0963">Cytoplasm</keyword>
<dbReference type="InterPro" id="IPR036565">
    <property type="entry name" value="Mur-like_cat_sf"/>
</dbReference>
<dbReference type="SUPFAM" id="SSF53244">
    <property type="entry name" value="MurD-like peptide ligases, peptide-binding domain"/>
    <property type="match status" value="1"/>
</dbReference>
<dbReference type="SUPFAM" id="SSF51984">
    <property type="entry name" value="MurCD N-terminal domain"/>
    <property type="match status" value="1"/>
</dbReference>
<evidence type="ECO:0000256" key="5">
    <source>
        <dbReference type="ARBA" id="ARBA00022741"/>
    </source>
</evidence>
<keyword evidence="5 7" id="KW-0547">Nucleotide-binding</keyword>
<name>A0ABY0C850_9MICO</name>
<dbReference type="InterPro" id="IPR013221">
    <property type="entry name" value="Mur_ligase_cen"/>
</dbReference>
<evidence type="ECO:0000256" key="1">
    <source>
        <dbReference type="ARBA" id="ARBA00004496"/>
    </source>
</evidence>
<evidence type="ECO:0000256" key="7">
    <source>
        <dbReference type="HAMAP-Rule" id="MF_00639"/>
    </source>
</evidence>
<gene>
    <name evidence="7" type="primary">murD</name>
    <name evidence="9" type="ORF">ELQ93_04215</name>
</gene>
<feature type="binding site" evidence="7">
    <location>
        <begin position="176"/>
        <end position="182"/>
    </location>
    <ligand>
        <name>ATP</name>
        <dbReference type="ChEBI" id="CHEBI:30616"/>
    </ligand>
</feature>
<dbReference type="PANTHER" id="PTHR43692">
    <property type="entry name" value="UDP-N-ACETYLMURAMOYLALANINE--D-GLUTAMATE LIGASE"/>
    <property type="match status" value="1"/>
</dbReference>
<accession>A0ABY0C850</accession>
<keyword evidence="10" id="KW-1185">Reference proteome</keyword>
<evidence type="ECO:0000256" key="2">
    <source>
        <dbReference type="ARBA" id="ARBA00004752"/>
    </source>
</evidence>
<dbReference type="Gene3D" id="3.40.1190.10">
    <property type="entry name" value="Mur-like, catalytic domain"/>
    <property type="match status" value="1"/>
</dbReference>
<reference evidence="9 10" key="1">
    <citation type="submission" date="2018-12" db="EMBL/GenBank/DDBJ databases">
        <authorList>
            <person name="hu s."/>
            <person name="Xu Y."/>
            <person name="Xu B."/>
            <person name="Li F."/>
        </authorList>
    </citation>
    <scope>NUCLEOTIDE SEQUENCE [LARGE SCALE GENOMIC DNA]</scope>
    <source>
        <strain evidence="9 10">KSW2-17</strain>
    </source>
</reference>
<dbReference type="EC" id="6.3.2.9" evidence="7"/>
<dbReference type="InterPro" id="IPR036615">
    <property type="entry name" value="Mur_ligase_C_dom_sf"/>
</dbReference>
<keyword evidence="6 7" id="KW-0067">ATP-binding</keyword>
<comment type="catalytic activity">
    <reaction evidence="7">
        <text>UDP-N-acetyl-alpha-D-muramoyl-L-alanine + D-glutamate + ATP = UDP-N-acetyl-alpha-D-muramoyl-L-alanyl-D-glutamate + ADP + phosphate + H(+)</text>
        <dbReference type="Rhea" id="RHEA:16429"/>
        <dbReference type="ChEBI" id="CHEBI:15378"/>
        <dbReference type="ChEBI" id="CHEBI:29986"/>
        <dbReference type="ChEBI" id="CHEBI:30616"/>
        <dbReference type="ChEBI" id="CHEBI:43474"/>
        <dbReference type="ChEBI" id="CHEBI:83898"/>
        <dbReference type="ChEBI" id="CHEBI:83900"/>
        <dbReference type="ChEBI" id="CHEBI:456216"/>
        <dbReference type="EC" id="6.3.2.9"/>
    </reaction>
</comment>
<evidence type="ECO:0000313" key="10">
    <source>
        <dbReference type="Proteomes" id="UP000268291"/>
    </source>
</evidence>
<comment type="pathway">
    <text evidence="2 7">Cell wall biogenesis; peptidoglycan biosynthesis.</text>
</comment>
<dbReference type="HAMAP" id="MF_00639">
    <property type="entry name" value="MurD"/>
    <property type="match status" value="1"/>
</dbReference>
<protein>
    <recommendedName>
        <fullName evidence="7">UDP-N-acetylmuramoylalanine--D-glutamate ligase</fullName>
        <ecNumber evidence="7">6.3.2.9</ecNumber>
    </recommendedName>
    <alternativeName>
        <fullName evidence="7">D-glutamic acid-adding enzyme</fullName>
    </alternativeName>
    <alternativeName>
        <fullName evidence="7">UDP-N-acetylmuramoyl-L-alanyl-D-glutamate synthetase</fullName>
    </alternativeName>
</protein>
<keyword evidence="7" id="KW-0132">Cell division</keyword>
<keyword evidence="4 7" id="KW-0436">Ligase</keyword>
<dbReference type="Pfam" id="PF08245">
    <property type="entry name" value="Mur_ligase_M"/>
    <property type="match status" value="1"/>
</dbReference>
<dbReference type="EMBL" id="RZGY01000001">
    <property type="protein sequence ID" value="RUQ86216.1"/>
    <property type="molecule type" value="Genomic_DNA"/>
</dbReference>
<evidence type="ECO:0000256" key="6">
    <source>
        <dbReference type="ARBA" id="ARBA00022840"/>
    </source>
</evidence>
<evidence type="ECO:0000256" key="4">
    <source>
        <dbReference type="ARBA" id="ARBA00022598"/>
    </source>
</evidence>